<accession>A0A517YDT9</accession>
<protein>
    <submittedName>
        <fullName evidence="2">Uncharacterized protein</fullName>
    </submittedName>
</protein>
<dbReference type="AlphaFoldDB" id="A0A517YDT9"/>
<name>A0A517YDT9_9BACT</name>
<gene>
    <name evidence="2" type="ORF">ETAA8_34690</name>
</gene>
<evidence type="ECO:0000256" key="1">
    <source>
        <dbReference type="SAM" id="SignalP"/>
    </source>
</evidence>
<proteinExistence type="predicted"/>
<organism evidence="2 3">
    <name type="scientific">Anatilimnocola aggregata</name>
    <dbReference type="NCBI Taxonomy" id="2528021"/>
    <lineage>
        <taxon>Bacteria</taxon>
        <taxon>Pseudomonadati</taxon>
        <taxon>Planctomycetota</taxon>
        <taxon>Planctomycetia</taxon>
        <taxon>Pirellulales</taxon>
        <taxon>Pirellulaceae</taxon>
        <taxon>Anatilimnocola</taxon>
    </lineage>
</organism>
<keyword evidence="3" id="KW-1185">Reference proteome</keyword>
<evidence type="ECO:0000313" key="3">
    <source>
        <dbReference type="Proteomes" id="UP000315017"/>
    </source>
</evidence>
<feature type="chain" id="PRO_5021921410" evidence="1">
    <location>
        <begin position="25"/>
        <end position="236"/>
    </location>
</feature>
<dbReference type="EMBL" id="CP036274">
    <property type="protein sequence ID" value="QDU28369.1"/>
    <property type="molecule type" value="Genomic_DNA"/>
</dbReference>
<feature type="signal peptide" evidence="1">
    <location>
        <begin position="1"/>
        <end position="24"/>
    </location>
</feature>
<dbReference type="RefSeq" id="WP_145090536.1">
    <property type="nucleotide sequence ID" value="NZ_CP036274.1"/>
</dbReference>
<reference evidence="2 3" key="1">
    <citation type="submission" date="2019-02" db="EMBL/GenBank/DDBJ databases">
        <title>Deep-cultivation of Planctomycetes and their phenomic and genomic characterization uncovers novel biology.</title>
        <authorList>
            <person name="Wiegand S."/>
            <person name="Jogler M."/>
            <person name="Boedeker C."/>
            <person name="Pinto D."/>
            <person name="Vollmers J."/>
            <person name="Rivas-Marin E."/>
            <person name="Kohn T."/>
            <person name="Peeters S.H."/>
            <person name="Heuer A."/>
            <person name="Rast P."/>
            <person name="Oberbeckmann S."/>
            <person name="Bunk B."/>
            <person name="Jeske O."/>
            <person name="Meyerdierks A."/>
            <person name="Storesund J.E."/>
            <person name="Kallscheuer N."/>
            <person name="Luecker S."/>
            <person name="Lage O.M."/>
            <person name="Pohl T."/>
            <person name="Merkel B.J."/>
            <person name="Hornburger P."/>
            <person name="Mueller R.-W."/>
            <person name="Bruemmer F."/>
            <person name="Labrenz M."/>
            <person name="Spormann A.M."/>
            <person name="Op den Camp H."/>
            <person name="Overmann J."/>
            <person name="Amann R."/>
            <person name="Jetten M.S.M."/>
            <person name="Mascher T."/>
            <person name="Medema M.H."/>
            <person name="Devos D.P."/>
            <person name="Kaster A.-K."/>
            <person name="Ovreas L."/>
            <person name="Rohde M."/>
            <person name="Galperin M.Y."/>
            <person name="Jogler C."/>
        </authorList>
    </citation>
    <scope>NUCLEOTIDE SEQUENCE [LARGE SCALE GENOMIC DNA]</scope>
    <source>
        <strain evidence="2 3">ETA_A8</strain>
    </source>
</reference>
<evidence type="ECO:0000313" key="2">
    <source>
        <dbReference type="EMBL" id="QDU28369.1"/>
    </source>
</evidence>
<dbReference type="Proteomes" id="UP000315017">
    <property type="component" value="Chromosome"/>
</dbReference>
<dbReference type="PROSITE" id="PS51257">
    <property type="entry name" value="PROKAR_LIPOPROTEIN"/>
    <property type="match status" value="1"/>
</dbReference>
<keyword evidence="1" id="KW-0732">Signal</keyword>
<dbReference type="KEGG" id="aagg:ETAA8_34690"/>
<sequence precursor="true">MLLSRTSWLASVVAGCLLFSGTTASGQQTEADETSNVVEQIALAAELTAFGRGELTDATGVKDFKSAEALVAAGGILLRIHKQSGGKMAPSDATVMDQDGKAVAEESGAAESLADEAAALFDEARALPSKDKAALEAQIKQAQTVTARAGGLGPRVVSRTIVTGHAHTVRMAVRPNAPAVVVHGTAKTHFQAIGPGGKVIWHSHGPRGIYHPGGAKDVTLKVFNHGPVTKYKVIGN</sequence>